<name>W9QNA7_9ROSA</name>
<sequence>MIKKQQQQVKPHYKNADLNQFIEVSGTTSEVLTEEFLSSEISSRQVMVVCAGAVVGETTDERDGLRWGGARWKLDGIFYLEEGFRPV</sequence>
<evidence type="ECO:0000313" key="2">
    <source>
        <dbReference type="Proteomes" id="UP000030645"/>
    </source>
</evidence>
<gene>
    <name evidence="1" type="ORF">L484_012222</name>
</gene>
<dbReference type="Proteomes" id="UP000030645">
    <property type="component" value="Unassembled WGS sequence"/>
</dbReference>
<dbReference type="EMBL" id="KE343860">
    <property type="protein sequence ID" value="EXB44302.1"/>
    <property type="molecule type" value="Genomic_DNA"/>
</dbReference>
<proteinExistence type="predicted"/>
<protein>
    <submittedName>
        <fullName evidence="1">Uncharacterized protein</fullName>
    </submittedName>
</protein>
<reference evidence="2" key="1">
    <citation type="submission" date="2013-01" db="EMBL/GenBank/DDBJ databases">
        <title>Draft Genome Sequence of a Mulberry Tree, Morus notabilis C.K. Schneid.</title>
        <authorList>
            <person name="He N."/>
            <person name="Zhao S."/>
        </authorList>
    </citation>
    <scope>NUCLEOTIDE SEQUENCE</scope>
</reference>
<evidence type="ECO:0000313" key="1">
    <source>
        <dbReference type="EMBL" id="EXB44302.1"/>
    </source>
</evidence>
<organism evidence="1 2">
    <name type="scientific">Morus notabilis</name>
    <dbReference type="NCBI Taxonomy" id="981085"/>
    <lineage>
        <taxon>Eukaryota</taxon>
        <taxon>Viridiplantae</taxon>
        <taxon>Streptophyta</taxon>
        <taxon>Embryophyta</taxon>
        <taxon>Tracheophyta</taxon>
        <taxon>Spermatophyta</taxon>
        <taxon>Magnoliopsida</taxon>
        <taxon>eudicotyledons</taxon>
        <taxon>Gunneridae</taxon>
        <taxon>Pentapetalae</taxon>
        <taxon>rosids</taxon>
        <taxon>fabids</taxon>
        <taxon>Rosales</taxon>
        <taxon>Moraceae</taxon>
        <taxon>Moreae</taxon>
        <taxon>Morus</taxon>
    </lineage>
</organism>
<accession>W9QNA7</accession>
<keyword evidence="2" id="KW-1185">Reference proteome</keyword>
<dbReference type="AlphaFoldDB" id="W9QNA7"/>